<name>A0A926EQT9_9FIRM</name>
<accession>A0A926EQT9</accession>
<proteinExistence type="predicted"/>
<evidence type="ECO:0000313" key="2">
    <source>
        <dbReference type="Proteomes" id="UP000623678"/>
    </source>
</evidence>
<comment type="caution">
    <text evidence="1">The sequence shown here is derived from an EMBL/GenBank/DDBJ whole genome shotgun (WGS) entry which is preliminary data.</text>
</comment>
<evidence type="ECO:0000313" key="1">
    <source>
        <dbReference type="EMBL" id="MBC8586478.1"/>
    </source>
</evidence>
<keyword evidence="2" id="KW-1185">Reference proteome</keyword>
<protein>
    <submittedName>
        <fullName evidence="1">Uncharacterized protein</fullName>
    </submittedName>
</protein>
<dbReference type="EMBL" id="JACRTD010000012">
    <property type="protein sequence ID" value="MBC8586478.1"/>
    <property type="molecule type" value="Genomic_DNA"/>
</dbReference>
<gene>
    <name evidence="1" type="ORF">H8705_12895</name>
</gene>
<dbReference type="Proteomes" id="UP000623678">
    <property type="component" value="Unassembled WGS sequence"/>
</dbReference>
<sequence>MKVFWPSLFFKKGGNESFCRSFFQKAGRRSRMKVFWLSLFSKKGGEGMEGDK</sequence>
<reference evidence="1" key="1">
    <citation type="submission" date="2020-08" db="EMBL/GenBank/DDBJ databases">
        <title>Genome public.</title>
        <authorList>
            <person name="Liu C."/>
            <person name="Sun Q."/>
        </authorList>
    </citation>
    <scope>NUCLEOTIDE SEQUENCE</scope>
    <source>
        <strain evidence="1">NSJ-64</strain>
    </source>
</reference>
<organism evidence="1 2">
    <name type="scientific">Youxingia wuxianensis</name>
    <dbReference type="NCBI Taxonomy" id="2763678"/>
    <lineage>
        <taxon>Bacteria</taxon>
        <taxon>Bacillati</taxon>
        <taxon>Bacillota</taxon>
        <taxon>Clostridia</taxon>
        <taxon>Eubacteriales</taxon>
        <taxon>Oscillospiraceae</taxon>
        <taxon>Youxingia</taxon>
    </lineage>
</organism>
<dbReference type="AlphaFoldDB" id="A0A926EQT9"/>
<dbReference type="RefSeq" id="WP_262396198.1">
    <property type="nucleotide sequence ID" value="NZ_JACRTD010000012.1"/>
</dbReference>